<keyword evidence="3" id="KW-0677">Repeat</keyword>
<evidence type="ECO:0000256" key="2">
    <source>
        <dbReference type="ARBA" id="ARBA00022516"/>
    </source>
</evidence>
<organism evidence="10 11">
    <name type="scientific">Thamnocephalis sphaerospora</name>
    <dbReference type="NCBI Taxonomy" id="78915"/>
    <lineage>
        <taxon>Eukaryota</taxon>
        <taxon>Fungi</taxon>
        <taxon>Fungi incertae sedis</taxon>
        <taxon>Zoopagomycota</taxon>
        <taxon>Zoopagomycotina</taxon>
        <taxon>Zoopagomycetes</taxon>
        <taxon>Zoopagales</taxon>
        <taxon>Sigmoideomycetaceae</taxon>
        <taxon>Thamnocephalis</taxon>
    </lineage>
</organism>
<dbReference type="InterPro" id="IPR002365">
    <property type="entry name" value="Terpene_synthase_CS"/>
</dbReference>
<evidence type="ECO:0000256" key="3">
    <source>
        <dbReference type="ARBA" id="ARBA00022737"/>
    </source>
</evidence>
<evidence type="ECO:0000259" key="9">
    <source>
        <dbReference type="Pfam" id="PF13249"/>
    </source>
</evidence>
<evidence type="ECO:0000256" key="7">
    <source>
        <dbReference type="RuleBase" id="RU362003"/>
    </source>
</evidence>
<dbReference type="GO" id="GO:0006696">
    <property type="term" value="P:ergosterol biosynthetic process"/>
    <property type="evidence" value="ECO:0007669"/>
    <property type="project" value="TreeGrafter"/>
</dbReference>
<reference evidence="11" key="1">
    <citation type="journal article" date="2018" name="Nat. Microbiol.">
        <title>Leveraging single-cell genomics to expand the fungal tree of life.</title>
        <authorList>
            <person name="Ahrendt S.R."/>
            <person name="Quandt C.A."/>
            <person name="Ciobanu D."/>
            <person name="Clum A."/>
            <person name="Salamov A."/>
            <person name="Andreopoulos B."/>
            <person name="Cheng J.F."/>
            <person name="Woyke T."/>
            <person name="Pelin A."/>
            <person name="Henrissat B."/>
            <person name="Reynolds N.K."/>
            <person name="Benny G.L."/>
            <person name="Smith M.E."/>
            <person name="James T.Y."/>
            <person name="Grigoriev I.V."/>
        </authorList>
    </citation>
    <scope>NUCLEOTIDE SEQUENCE [LARGE SCALE GENOMIC DNA]</scope>
    <source>
        <strain evidence="11">RSA 1356</strain>
    </source>
</reference>
<dbReference type="SFLD" id="SFLDG01016">
    <property type="entry name" value="Prenyltransferase_Like_2"/>
    <property type="match status" value="1"/>
</dbReference>
<dbReference type="Pfam" id="PF13243">
    <property type="entry name" value="SQHop_cyclase_C"/>
    <property type="match status" value="1"/>
</dbReference>
<feature type="domain" description="Squalene cyclase N-terminal" evidence="9">
    <location>
        <begin position="83"/>
        <end position="351"/>
    </location>
</feature>
<evidence type="ECO:0000256" key="1">
    <source>
        <dbReference type="ARBA" id="ARBA00009755"/>
    </source>
</evidence>
<keyword evidence="6 7" id="KW-0413">Isomerase</keyword>
<dbReference type="InterPro" id="IPR032697">
    <property type="entry name" value="SQ_cyclase_N"/>
</dbReference>
<dbReference type="GO" id="GO:0005811">
    <property type="term" value="C:lipid droplet"/>
    <property type="evidence" value="ECO:0007669"/>
    <property type="project" value="InterPro"/>
</dbReference>
<proteinExistence type="inferred from homology"/>
<dbReference type="GO" id="GO:0016104">
    <property type="term" value="P:triterpenoid biosynthetic process"/>
    <property type="evidence" value="ECO:0007669"/>
    <property type="project" value="InterPro"/>
</dbReference>
<comment type="similarity">
    <text evidence="1 7">Belongs to the terpene cyclase/mutase family.</text>
</comment>
<evidence type="ECO:0000313" key="11">
    <source>
        <dbReference type="Proteomes" id="UP000271241"/>
    </source>
</evidence>
<dbReference type="Pfam" id="PF13249">
    <property type="entry name" value="SQHop_cyclase_N"/>
    <property type="match status" value="1"/>
</dbReference>
<keyword evidence="4" id="KW-0752">Steroid biosynthesis</keyword>
<dbReference type="GO" id="GO:0000250">
    <property type="term" value="F:lanosterol synthase activity"/>
    <property type="evidence" value="ECO:0007669"/>
    <property type="project" value="TreeGrafter"/>
</dbReference>
<dbReference type="InterPro" id="IPR008930">
    <property type="entry name" value="Terpenoid_cyclase/PrenylTrfase"/>
</dbReference>
<dbReference type="Gene3D" id="6.20.120.20">
    <property type="match status" value="1"/>
</dbReference>
<evidence type="ECO:0000256" key="6">
    <source>
        <dbReference type="ARBA" id="ARBA00023235"/>
    </source>
</evidence>
<dbReference type="AlphaFoldDB" id="A0A4P9XWX2"/>
<accession>A0A4P9XWX2</accession>
<dbReference type="InterPro" id="IPR032696">
    <property type="entry name" value="SQ_cyclase_C"/>
</dbReference>
<keyword evidence="10" id="KW-0808">Transferase</keyword>
<dbReference type="Gene3D" id="1.50.10.20">
    <property type="match status" value="2"/>
</dbReference>
<evidence type="ECO:0000256" key="5">
    <source>
        <dbReference type="ARBA" id="ARBA00023098"/>
    </source>
</evidence>
<evidence type="ECO:0000259" key="8">
    <source>
        <dbReference type="Pfam" id="PF13243"/>
    </source>
</evidence>
<evidence type="ECO:0000256" key="4">
    <source>
        <dbReference type="ARBA" id="ARBA00022955"/>
    </source>
</evidence>
<dbReference type="Proteomes" id="UP000271241">
    <property type="component" value="Unassembled WGS sequence"/>
</dbReference>
<dbReference type="STRING" id="78915.A0A4P9XWX2"/>
<feature type="domain" description="Squalene cyclase C-terminal" evidence="8">
    <location>
        <begin position="385"/>
        <end position="717"/>
    </location>
</feature>
<dbReference type="FunFam" id="1.50.10.20:FF:000003">
    <property type="entry name" value="Terpene cyclase/mutase family member"/>
    <property type="match status" value="1"/>
</dbReference>
<dbReference type="CDD" id="cd02892">
    <property type="entry name" value="SQCY_1"/>
    <property type="match status" value="1"/>
</dbReference>
<keyword evidence="5" id="KW-0443">Lipid metabolism</keyword>
<dbReference type="EC" id="5.4.99.-" evidence="7"/>
<protein>
    <recommendedName>
        <fullName evidence="7">Terpene cyclase/mutase family member</fullName>
        <ecNumber evidence="7">5.4.99.-</ecNumber>
    </recommendedName>
</protein>
<name>A0A4P9XWX2_9FUNG</name>
<dbReference type="SUPFAM" id="SSF48239">
    <property type="entry name" value="Terpenoid cyclases/Protein prenyltransferases"/>
    <property type="match status" value="2"/>
</dbReference>
<evidence type="ECO:0000313" key="10">
    <source>
        <dbReference type="EMBL" id="RKP10855.1"/>
    </source>
</evidence>
<dbReference type="NCBIfam" id="TIGR01787">
    <property type="entry name" value="squalene_cyclas"/>
    <property type="match status" value="1"/>
</dbReference>
<keyword evidence="11" id="KW-1185">Reference proteome</keyword>
<dbReference type="InterPro" id="IPR018333">
    <property type="entry name" value="Squalene_cyclase"/>
</dbReference>
<keyword evidence="2" id="KW-0444">Lipid biosynthesis</keyword>
<dbReference type="PROSITE" id="PS01074">
    <property type="entry name" value="TERPENE_SYNTHASES"/>
    <property type="match status" value="1"/>
</dbReference>
<sequence>MPPLQKIASPAVVAHELPGTDLTRWRLKCKEGRQHWHYLETDEECHKWPQTNCDRYWLGLPLDLPDSPPATNPLDAAQKGIDFCKHLQTEDGHFAGEYAGPLFILPGMCIAYYVTQTPIPERWRQEMIRYLLNVADPKQGGWGLHIEGHPTVFGTACNYVALRILGLSPDHPTMVRARASLHRMGGAVAAPSWGKFWLTLMNVYSYEGMNPVQPELWLLPESMPFHPSRYWVHTRMVYLPMGYLYGKKYQCPETQLIRELRQELYVQPYEDIYWPAARNDVAEEDSYIEHHKLLDLTYAWMGLYEKFHSASLREKALKRVYDLILMEEENTDSLNLGPVNKSMHMIIVWLEEGPDSRMFKQQVKHYNDYMWMSAKGMVTNATDGSQLWDTAFFAQAVCESGLAEKKENYEIMLRALDFIDDCQIKDHPVHYKEAYRQLRKGAWPFSTRHQGYTVSDCTAEGLKAALCLMSLSYTPNSIPEQRIFDAVNVLLSMQNSDGGFGSYEDTRGPKLLEIINPAEVFADIMIEYSYVECSTAVLLSLSYFRKRYPDYRTKEIQNVQKSVVKFIKSKQRADGSWFGSWGICFTYAGMFAIDSLTSVDETYANSKHVRKGCDFLISKQMKDGGWGESYKSCETGEYVHTATSQVVQTSWAVLALMAAKYPDQEPIRRGIKLIMQRQQLNGEWLQENIEGIFNKNCAISYPNYKFSFTIWALGRYARIYGNADIL</sequence>
<dbReference type="EMBL" id="KZ992434">
    <property type="protein sequence ID" value="RKP10855.1"/>
    <property type="molecule type" value="Genomic_DNA"/>
</dbReference>
<gene>
    <name evidence="10" type="ORF">THASP1DRAFT_27338</name>
</gene>
<dbReference type="GO" id="GO:0016740">
    <property type="term" value="F:transferase activity"/>
    <property type="evidence" value="ECO:0007669"/>
    <property type="project" value="UniProtKB-KW"/>
</dbReference>
<dbReference type="OrthoDB" id="21502at2759"/>
<dbReference type="PANTHER" id="PTHR11764">
    <property type="entry name" value="TERPENE CYCLASE/MUTASE FAMILY MEMBER"/>
    <property type="match status" value="1"/>
</dbReference>
<dbReference type="PANTHER" id="PTHR11764:SF20">
    <property type="entry name" value="LANOSTEROL SYNTHASE"/>
    <property type="match status" value="1"/>
</dbReference>